<evidence type="ECO:0000256" key="3">
    <source>
        <dbReference type="ARBA" id="ARBA00023002"/>
    </source>
</evidence>
<gene>
    <name evidence="4" type="ORF">BV98_001186</name>
</gene>
<dbReference type="PANTHER" id="PTHR36925">
    <property type="entry name" value="COBALT-PRECORRIN-6A REDUCTASE"/>
    <property type="match status" value="1"/>
</dbReference>
<dbReference type="eggNOG" id="COG2099">
    <property type="taxonomic scope" value="Bacteria"/>
</dbReference>
<dbReference type="PROSITE" id="PS51014">
    <property type="entry name" value="COBK_CBIJ"/>
    <property type="match status" value="1"/>
</dbReference>
<evidence type="ECO:0000256" key="1">
    <source>
        <dbReference type="ARBA" id="ARBA00004953"/>
    </source>
</evidence>
<dbReference type="Pfam" id="PF02571">
    <property type="entry name" value="CbiJ"/>
    <property type="match status" value="1"/>
</dbReference>
<reference evidence="4" key="1">
    <citation type="submission" date="2014-08" db="EMBL/GenBank/DDBJ databases">
        <title>Draft genome sequences of Sphingobium herbicidovorans.</title>
        <authorList>
            <person name="Gan H.M."/>
            <person name="Gan H.Y."/>
            <person name="Savka M.A."/>
        </authorList>
    </citation>
    <scope>NUCLEOTIDE SEQUENCE [LARGE SCALE GENOMIC DNA]</scope>
    <source>
        <strain evidence="4">NBRC 16415</strain>
    </source>
</reference>
<dbReference type="PANTHER" id="PTHR36925:SF1">
    <property type="entry name" value="COBALT-PRECORRIN-6A REDUCTASE"/>
    <property type="match status" value="1"/>
</dbReference>
<comment type="caution">
    <text evidence="4">The sequence shown here is derived from an EMBL/GenBank/DDBJ whole genome shotgun (WGS) entry which is preliminary data.</text>
</comment>
<evidence type="ECO:0000313" key="5">
    <source>
        <dbReference type="Proteomes" id="UP000024284"/>
    </source>
</evidence>
<evidence type="ECO:0000256" key="2">
    <source>
        <dbReference type="ARBA" id="ARBA00022573"/>
    </source>
</evidence>
<dbReference type="GO" id="GO:0016994">
    <property type="term" value="F:precorrin-6A reductase activity"/>
    <property type="evidence" value="ECO:0007669"/>
    <property type="project" value="InterPro"/>
</dbReference>
<dbReference type="Proteomes" id="UP000024284">
    <property type="component" value="Unassembled WGS sequence"/>
</dbReference>
<dbReference type="AlphaFoldDB" id="A0A086PC75"/>
<sequence>MLSYAGRTDNPRAQPVPVRVGGFGGVAGLAAYLAREGVTHLIDATHPFAATMSAHAVDAARLANVPHAMLTRPAWQAGEGDRWSHVRDIAGAVQALEGPPRRVMLALGRMHVAAFAAQPQHHYLLRFVDAPNAPPALPSHHLVVDRGPFTLEGDLALMRAHGIDLIVAKNAGGDGARAKLDAARALGLPVVMIARPPLPHAHVLEQVGDVLAWIGHAAQRGV</sequence>
<keyword evidence="3" id="KW-0560">Oxidoreductase</keyword>
<comment type="pathway">
    <text evidence="1">Cofactor biosynthesis; adenosylcobalamin biosynthesis.</text>
</comment>
<proteinExistence type="predicted"/>
<evidence type="ECO:0000313" key="4">
    <source>
        <dbReference type="EMBL" id="KFG90993.1"/>
    </source>
</evidence>
<organism evidence="4 5">
    <name type="scientific">Sphingobium herbicidovorans (strain ATCC 700291 / DSM 11019 / CCUG 56400 / KCTC 2939 / LMG 18315 / NBRC 16415 / MH)</name>
    <name type="common">Sphingomonas herbicidovorans</name>
    <dbReference type="NCBI Taxonomy" id="1219045"/>
    <lineage>
        <taxon>Bacteria</taxon>
        <taxon>Pseudomonadati</taxon>
        <taxon>Pseudomonadota</taxon>
        <taxon>Alphaproteobacteria</taxon>
        <taxon>Sphingomonadales</taxon>
        <taxon>Sphingomonadaceae</taxon>
        <taxon>Sphingobium</taxon>
    </lineage>
</organism>
<accession>A0A086PC75</accession>
<name>A0A086PC75_SPHHM</name>
<keyword evidence="5" id="KW-1185">Reference proteome</keyword>
<dbReference type="NCBIfam" id="NF005968">
    <property type="entry name" value="PRK08057.1-2"/>
    <property type="match status" value="1"/>
</dbReference>
<dbReference type="InterPro" id="IPR003723">
    <property type="entry name" value="Precorrin-6x_reduct"/>
</dbReference>
<dbReference type="STRING" id="76947.GCA_002080435_03436"/>
<keyword evidence="2" id="KW-0169">Cobalamin biosynthesis</keyword>
<dbReference type="UniPathway" id="UPA00148"/>
<dbReference type="EMBL" id="JFZA02000007">
    <property type="protein sequence ID" value="KFG90993.1"/>
    <property type="molecule type" value="Genomic_DNA"/>
</dbReference>
<dbReference type="GO" id="GO:0009236">
    <property type="term" value="P:cobalamin biosynthetic process"/>
    <property type="evidence" value="ECO:0007669"/>
    <property type="project" value="UniProtKB-UniPathway"/>
</dbReference>
<dbReference type="PATRIC" id="fig|1219045.3.peg.1209"/>
<protein>
    <submittedName>
        <fullName evidence="4">Cobalt-precorrin-6x reductase</fullName>
    </submittedName>
</protein>